<dbReference type="InterPro" id="IPR052155">
    <property type="entry name" value="Biofilm_reg_signaling"/>
</dbReference>
<dbReference type="Pfam" id="PF08448">
    <property type="entry name" value="PAS_4"/>
    <property type="match status" value="1"/>
</dbReference>
<evidence type="ECO:0000259" key="4">
    <source>
        <dbReference type="PROSITE" id="PS50113"/>
    </source>
</evidence>
<keyword evidence="2" id="KW-0472">Membrane</keyword>
<dbReference type="InterPro" id="IPR000700">
    <property type="entry name" value="PAS-assoc_C"/>
</dbReference>
<feature type="domain" description="PAS" evidence="3">
    <location>
        <begin position="120"/>
        <end position="167"/>
    </location>
</feature>
<dbReference type="PROSITE" id="PS50113">
    <property type="entry name" value="PAC"/>
    <property type="match status" value="1"/>
</dbReference>
<dbReference type="InterPro" id="IPR013656">
    <property type="entry name" value="PAS_4"/>
</dbReference>
<dbReference type="PANTHER" id="PTHR44757">
    <property type="entry name" value="DIGUANYLATE CYCLASE DGCP"/>
    <property type="match status" value="1"/>
</dbReference>
<dbReference type="AlphaFoldDB" id="A0A1H8B3N1"/>
<gene>
    <name evidence="5" type="ORF">SAMN04489760_1465</name>
</gene>
<dbReference type="PANTHER" id="PTHR44757:SF2">
    <property type="entry name" value="BIOFILM ARCHITECTURE MAINTENANCE PROTEIN MBAA"/>
    <property type="match status" value="1"/>
</dbReference>
<sequence length="317" mass="36189">MLFRTVLTRFGVIKLTGILTAFCVLLSLSFYLAFAFIVGEVRNIGIFLSLLIPSLVAPPVCILLLRLNRSLYRVQEELLRTQEGLERRVAERTEELDEKNERLRDEIQEKKQAEAALQREHALLQTVMNSAGNAHLAYLDRSLNYVLVNETLAAVYGYRPEEMIGKNPFALIPNAEGEAICSQVRDTGKAFEVHDFPFEFPGQPERGITYWDWTLHAVKDPGGHVIGLVLSAYDTTERKRNKDRMEQLVLELQESLAKVKTLNGLLPICASCKKIRTDQGYWEQIETYIRGHSEVEFTHGICPECMEKLYPELSEKK</sequence>
<keyword evidence="6" id="KW-1185">Reference proteome</keyword>
<organism evidence="5 6">
    <name type="scientific">Syntrophus gentianae</name>
    <dbReference type="NCBI Taxonomy" id="43775"/>
    <lineage>
        <taxon>Bacteria</taxon>
        <taxon>Pseudomonadati</taxon>
        <taxon>Thermodesulfobacteriota</taxon>
        <taxon>Syntrophia</taxon>
        <taxon>Syntrophales</taxon>
        <taxon>Syntrophaceae</taxon>
        <taxon>Syntrophus</taxon>
    </lineage>
</organism>
<feature type="transmembrane region" description="Helical" evidence="2">
    <location>
        <begin position="44"/>
        <end position="65"/>
    </location>
</feature>
<name>A0A1H8B3N1_9BACT</name>
<dbReference type="PROSITE" id="PS50112">
    <property type="entry name" value="PAS"/>
    <property type="match status" value="1"/>
</dbReference>
<reference evidence="5 6" key="1">
    <citation type="submission" date="2016-10" db="EMBL/GenBank/DDBJ databases">
        <authorList>
            <person name="de Groot N.N."/>
        </authorList>
    </citation>
    <scope>NUCLEOTIDE SEQUENCE [LARGE SCALE GENOMIC DNA]</scope>
    <source>
        <strain evidence="5 6">DSM 8423</strain>
    </source>
</reference>
<feature type="domain" description="PAC" evidence="4">
    <location>
        <begin position="194"/>
        <end position="247"/>
    </location>
</feature>
<dbReference type="InterPro" id="IPR035965">
    <property type="entry name" value="PAS-like_dom_sf"/>
</dbReference>
<evidence type="ECO:0000259" key="3">
    <source>
        <dbReference type="PROSITE" id="PS50112"/>
    </source>
</evidence>
<dbReference type="EMBL" id="FOBS01000046">
    <property type="protein sequence ID" value="SEM77560.1"/>
    <property type="molecule type" value="Genomic_DNA"/>
</dbReference>
<proteinExistence type="predicted"/>
<dbReference type="NCBIfam" id="TIGR00229">
    <property type="entry name" value="sensory_box"/>
    <property type="match status" value="1"/>
</dbReference>
<dbReference type="OrthoDB" id="5420883at2"/>
<dbReference type="InterPro" id="IPR000014">
    <property type="entry name" value="PAS"/>
</dbReference>
<dbReference type="RefSeq" id="WP_093884857.1">
    <property type="nucleotide sequence ID" value="NZ_FOBS01000046.1"/>
</dbReference>
<keyword evidence="2" id="KW-1133">Transmembrane helix</keyword>
<evidence type="ECO:0000313" key="6">
    <source>
        <dbReference type="Proteomes" id="UP000198744"/>
    </source>
</evidence>
<evidence type="ECO:0000256" key="1">
    <source>
        <dbReference type="SAM" id="Coils"/>
    </source>
</evidence>
<keyword evidence="1" id="KW-0175">Coiled coil</keyword>
<evidence type="ECO:0000313" key="5">
    <source>
        <dbReference type="EMBL" id="SEM77560.1"/>
    </source>
</evidence>
<dbReference type="STRING" id="43775.SAMN04489760_1465"/>
<feature type="transmembrane region" description="Helical" evidence="2">
    <location>
        <begin position="12"/>
        <end position="38"/>
    </location>
</feature>
<accession>A0A1H8B3N1</accession>
<dbReference type="SUPFAM" id="SSF55785">
    <property type="entry name" value="PYP-like sensor domain (PAS domain)"/>
    <property type="match status" value="1"/>
</dbReference>
<keyword evidence="2" id="KW-0812">Transmembrane</keyword>
<dbReference type="CDD" id="cd00130">
    <property type="entry name" value="PAS"/>
    <property type="match status" value="1"/>
</dbReference>
<dbReference type="Gene3D" id="3.30.450.20">
    <property type="entry name" value="PAS domain"/>
    <property type="match status" value="1"/>
</dbReference>
<dbReference type="Proteomes" id="UP000198744">
    <property type="component" value="Unassembled WGS sequence"/>
</dbReference>
<evidence type="ECO:0000256" key="2">
    <source>
        <dbReference type="SAM" id="Phobius"/>
    </source>
</evidence>
<protein>
    <submittedName>
        <fullName evidence="5">PAS domain S-box-containing protein</fullName>
    </submittedName>
</protein>
<feature type="coiled-coil region" evidence="1">
    <location>
        <begin position="82"/>
        <end position="123"/>
    </location>
</feature>